<dbReference type="Gene3D" id="3.50.50.60">
    <property type="entry name" value="FAD/NAD(P)-binding domain"/>
    <property type="match status" value="1"/>
</dbReference>
<name>A0ABD5W781_9EURY</name>
<accession>A0ABD5W781</accession>
<keyword evidence="2" id="KW-1185">Reference proteome</keyword>
<dbReference type="AlphaFoldDB" id="A0ABD5W781"/>
<evidence type="ECO:0000313" key="1">
    <source>
        <dbReference type="EMBL" id="MFC7060063.1"/>
    </source>
</evidence>
<dbReference type="RefSeq" id="WP_382187439.1">
    <property type="nucleotide sequence ID" value="NZ_JBHSZI010000005.1"/>
</dbReference>
<dbReference type="InterPro" id="IPR036188">
    <property type="entry name" value="FAD/NAD-bd_sf"/>
</dbReference>
<evidence type="ECO:0008006" key="3">
    <source>
        <dbReference type="Google" id="ProtNLM"/>
    </source>
</evidence>
<gene>
    <name evidence="1" type="ORF">ACFQQG_19935</name>
</gene>
<dbReference type="Proteomes" id="UP001596445">
    <property type="component" value="Unassembled WGS sequence"/>
</dbReference>
<organism evidence="1 2">
    <name type="scientific">Halovenus salina</name>
    <dbReference type="NCBI Taxonomy" id="1510225"/>
    <lineage>
        <taxon>Archaea</taxon>
        <taxon>Methanobacteriati</taxon>
        <taxon>Methanobacteriota</taxon>
        <taxon>Stenosarchaea group</taxon>
        <taxon>Halobacteria</taxon>
        <taxon>Halobacteriales</taxon>
        <taxon>Haloarculaceae</taxon>
        <taxon>Halovenus</taxon>
    </lineage>
</organism>
<evidence type="ECO:0000313" key="2">
    <source>
        <dbReference type="Proteomes" id="UP001596445"/>
    </source>
</evidence>
<protein>
    <recommendedName>
        <fullName evidence="3">FAD binding domain-containing protein</fullName>
    </recommendedName>
</protein>
<proteinExistence type="predicted"/>
<reference evidence="1 2" key="1">
    <citation type="journal article" date="2019" name="Int. J. Syst. Evol. Microbiol.">
        <title>The Global Catalogue of Microorganisms (GCM) 10K type strain sequencing project: providing services to taxonomists for standard genome sequencing and annotation.</title>
        <authorList>
            <consortium name="The Broad Institute Genomics Platform"/>
            <consortium name="The Broad Institute Genome Sequencing Center for Infectious Disease"/>
            <person name="Wu L."/>
            <person name="Ma J."/>
        </authorList>
    </citation>
    <scope>NUCLEOTIDE SEQUENCE [LARGE SCALE GENOMIC DNA]</scope>
    <source>
        <strain evidence="1 2">JCM 30072</strain>
    </source>
</reference>
<sequence>MAMESAAVLAGELTRTDSTYLEQALDHYVTRRRDRVDEVQQKSRQIGTFALFDHCCVNGDPRPDREVLLAGSDGRVLSRLPVQ</sequence>
<dbReference type="EMBL" id="JBHSZI010000005">
    <property type="protein sequence ID" value="MFC7060063.1"/>
    <property type="molecule type" value="Genomic_DNA"/>
</dbReference>
<comment type="caution">
    <text evidence="1">The sequence shown here is derived from an EMBL/GenBank/DDBJ whole genome shotgun (WGS) entry which is preliminary data.</text>
</comment>